<dbReference type="EMBL" id="ADFV01070096">
    <property type="status" value="NOT_ANNOTATED_CDS"/>
    <property type="molecule type" value="Genomic_DNA"/>
</dbReference>
<reference evidence="1" key="2">
    <citation type="submission" date="2025-08" db="UniProtKB">
        <authorList>
            <consortium name="Ensembl"/>
        </authorList>
    </citation>
    <scope>IDENTIFICATION</scope>
</reference>
<dbReference type="Proteomes" id="UP000001073">
    <property type="component" value="Chromosome 14"/>
</dbReference>
<reference evidence="1" key="3">
    <citation type="submission" date="2025-09" db="UniProtKB">
        <authorList>
            <consortium name="Ensembl"/>
        </authorList>
    </citation>
    <scope>IDENTIFICATION</scope>
</reference>
<sequence length="59" mass="6516">MDALCGSGELGSKFWVRRARESEAQCSAPSQHLCRVRKERFAISRGFVMEGLPSASTEV</sequence>
<evidence type="ECO:0000313" key="1">
    <source>
        <dbReference type="Ensembl" id="ENSNLEP00000043085.1"/>
    </source>
</evidence>
<keyword evidence="2" id="KW-1185">Reference proteome</keyword>
<name>A0A2I3HHT4_NOMLE</name>
<reference evidence="1 2" key="1">
    <citation type="submission" date="2012-10" db="EMBL/GenBank/DDBJ databases">
        <authorList>
            <consortium name="Gibbon Genome Sequencing Consortium"/>
        </authorList>
    </citation>
    <scope>NUCLEOTIDE SEQUENCE [LARGE SCALE GENOMIC DNA]</scope>
</reference>
<dbReference type="AlphaFoldDB" id="A0A2I3HHT4"/>
<accession>A0A2I3HHT4</accession>
<dbReference type="InParanoid" id="A0A2I3HHT4"/>
<protein>
    <submittedName>
        <fullName evidence="1">Uncharacterized protein</fullName>
    </submittedName>
</protein>
<dbReference type="Ensembl" id="ENSNLET00000043347.1">
    <property type="protein sequence ID" value="ENSNLEP00000043085.1"/>
    <property type="gene ID" value="ENSNLEG00000027641.1"/>
</dbReference>
<proteinExistence type="predicted"/>
<evidence type="ECO:0000313" key="2">
    <source>
        <dbReference type="Proteomes" id="UP000001073"/>
    </source>
</evidence>
<organism evidence="1 2">
    <name type="scientific">Nomascus leucogenys</name>
    <name type="common">Northern white-cheeked gibbon</name>
    <name type="synonym">Hylobates leucogenys</name>
    <dbReference type="NCBI Taxonomy" id="61853"/>
    <lineage>
        <taxon>Eukaryota</taxon>
        <taxon>Metazoa</taxon>
        <taxon>Chordata</taxon>
        <taxon>Craniata</taxon>
        <taxon>Vertebrata</taxon>
        <taxon>Euteleostomi</taxon>
        <taxon>Mammalia</taxon>
        <taxon>Eutheria</taxon>
        <taxon>Euarchontoglires</taxon>
        <taxon>Primates</taxon>
        <taxon>Haplorrhini</taxon>
        <taxon>Catarrhini</taxon>
        <taxon>Hylobatidae</taxon>
        <taxon>Nomascus</taxon>
    </lineage>
</organism>